<comment type="caution">
    <text evidence="2">The sequence shown here is derived from an EMBL/GenBank/DDBJ whole genome shotgun (WGS) entry which is preliminary data.</text>
</comment>
<protein>
    <submittedName>
        <fullName evidence="2">Jg13530 protein</fullName>
    </submittedName>
</protein>
<feature type="compositionally biased region" description="Polar residues" evidence="1">
    <location>
        <begin position="91"/>
        <end position="112"/>
    </location>
</feature>
<dbReference type="EMBL" id="CAKXAJ010018300">
    <property type="protein sequence ID" value="CAH2217601.1"/>
    <property type="molecule type" value="Genomic_DNA"/>
</dbReference>
<proteinExistence type="predicted"/>
<name>A0A8S4QVP2_9NEOP</name>
<feature type="compositionally biased region" description="Low complexity" evidence="1">
    <location>
        <begin position="113"/>
        <end position="130"/>
    </location>
</feature>
<dbReference type="AlphaFoldDB" id="A0A8S4QVP2"/>
<evidence type="ECO:0000313" key="2">
    <source>
        <dbReference type="EMBL" id="CAH2217601.1"/>
    </source>
</evidence>
<evidence type="ECO:0000313" key="3">
    <source>
        <dbReference type="Proteomes" id="UP000838756"/>
    </source>
</evidence>
<gene>
    <name evidence="2" type="primary">jg13530</name>
    <name evidence="2" type="ORF">PAEG_LOCUS5486</name>
</gene>
<organism evidence="2 3">
    <name type="scientific">Pararge aegeria aegeria</name>
    <dbReference type="NCBI Taxonomy" id="348720"/>
    <lineage>
        <taxon>Eukaryota</taxon>
        <taxon>Metazoa</taxon>
        <taxon>Ecdysozoa</taxon>
        <taxon>Arthropoda</taxon>
        <taxon>Hexapoda</taxon>
        <taxon>Insecta</taxon>
        <taxon>Pterygota</taxon>
        <taxon>Neoptera</taxon>
        <taxon>Endopterygota</taxon>
        <taxon>Lepidoptera</taxon>
        <taxon>Glossata</taxon>
        <taxon>Ditrysia</taxon>
        <taxon>Papilionoidea</taxon>
        <taxon>Nymphalidae</taxon>
        <taxon>Satyrinae</taxon>
        <taxon>Satyrini</taxon>
        <taxon>Parargina</taxon>
        <taxon>Pararge</taxon>
    </lineage>
</organism>
<keyword evidence="3" id="KW-1185">Reference proteome</keyword>
<feature type="region of interest" description="Disordered" evidence="1">
    <location>
        <begin position="91"/>
        <end position="136"/>
    </location>
</feature>
<reference evidence="2" key="1">
    <citation type="submission" date="2022-03" db="EMBL/GenBank/DDBJ databases">
        <authorList>
            <person name="Lindestad O."/>
        </authorList>
    </citation>
    <scope>NUCLEOTIDE SEQUENCE</scope>
</reference>
<dbReference type="OrthoDB" id="416437at2759"/>
<accession>A0A8S4QVP2</accession>
<dbReference type="Proteomes" id="UP000838756">
    <property type="component" value="Unassembled WGS sequence"/>
</dbReference>
<sequence length="243" mass="27014">MALVDAQGMTEDFDADSKPPQMCEPSAGSNCDPPRKEEYKTASKSKAQKQREYRQRIKASRTPAQAAAARKSKNERQRNYRLRQAANLAIASNSLGTTTTSPSRSGEELNNVQTRSQRQHAQQQSTTTADQPDERVNLTNEPLFPGIPVPMEVQEVVASTSATLFAKPKTAARKSRAQIQREYRQRMAASKTPAQAAAAREARNVRDRNNRLRQAANLVIASGSTSDNYILISFRAKVKHRPY</sequence>
<feature type="region of interest" description="Disordered" evidence="1">
    <location>
        <begin position="1"/>
        <end position="78"/>
    </location>
</feature>
<evidence type="ECO:0000256" key="1">
    <source>
        <dbReference type="SAM" id="MobiDB-lite"/>
    </source>
</evidence>